<dbReference type="AlphaFoldDB" id="A0A243WBM9"/>
<dbReference type="Pfam" id="PF20243">
    <property type="entry name" value="MbnP"/>
    <property type="match status" value="1"/>
</dbReference>
<keyword evidence="4" id="KW-1185">Reference proteome</keyword>
<evidence type="ECO:0000313" key="4">
    <source>
        <dbReference type="Proteomes" id="UP000194873"/>
    </source>
</evidence>
<dbReference type="InterPro" id="IPR046863">
    <property type="entry name" value="MbnP-like_dom"/>
</dbReference>
<dbReference type="Proteomes" id="UP000194873">
    <property type="component" value="Unassembled WGS sequence"/>
</dbReference>
<evidence type="ECO:0000259" key="2">
    <source>
        <dbReference type="Pfam" id="PF20243"/>
    </source>
</evidence>
<protein>
    <recommendedName>
        <fullName evidence="2">Copper-binding protein MbnP-like domain-containing protein</fullName>
    </recommendedName>
</protein>
<feature type="signal peptide" evidence="1">
    <location>
        <begin position="1"/>
        <end position="19"/>
    </location>
</feature>
<evidence type="ECO:0000256" key="1">
    <source>
        <dbReference type="SAM" id="SignalP"/>
    </source>
</evidence>
<keyword evidence="1" id="KW-0732">Signal</keyword>
<proteinExistence type="predicted"/>
<evidence type="ECO:0000313" key="3">
    <source>
        <dbReference type="EMBL" id="OUJ72418.1"/>
    </source>
</evidence>
<gene>
    <name evidence="3" type="ORF">BXP70_17785</name>
</gene>
<dbReference type="EMBL" id="MTSE01000010">
    <property type="protein sequence ID" value="OUJ72418.1"/>
    <property type="molecule type" value="Genomic_DNA"/>
</dbReference>
<feature type="domain" description="Copper-binding protein MbnP-like" evidence="2">
    <location>
        <begin position="36"/>
        <end position="228"/>
    </location>
</feature>
<name>A0A243WBM9_9BACT</name>
<comment type="caution">
    <text evidence="3">The sequence shown here is derived from an EMBL/GenBank/DDBJ whole genome shotgun (WGS) entry which is preliminary data.</text>
</comment>
<organism evidence="3 4">
    <name type="scientific">Hymenobacter crusticola</name>
    <dbReference type="NCBI Taxonomy" id="1770526"/>
    <lineage>
        <taxon>Bacteria</taxon>
        <taxon>Pseudomonadati</taxon>
        <taxon>Bacteroidota</taxon>
        <taxon>Cytophagia</taxon>
        <taxon>Cytophagales</taxon>
        <taxon>Hymenobacteraceae</taxon>
        <taxon>Hymenobacter</taxon>
    </lineage>
</organism>
<reference evidence="3 4" key="1">
    <citation type="submission" date="2017-01" db="EMBL/GenBank/DDBJ databases">
        <title>A new Hymenobacter.</title>
        <authorList>
            <person name="Liang Y."/>
            <person name="Feng F."/>
        </authorList>
    </citation>
    <scope>NUCLEOTIDE SEQUENCE [LARGE SCALE GENOMIC DNA]</scope>
    <source>
        <strain evidence="3">MIMBbqt21</strain>
    </source>
</reference>
<dbReference type="RefSeq" id="WP_086595455.1">
    <property type="nucleotide sequence ID" value="NZ_MTSE01000010.1"/>
</dbReference>
<feature type="chain" id="PRO_5011247526" description="Copper-binding protein MbnP-like domain-containing protein" evidence="1">
    <location>
        <begin position="20"/>
        <end position="257"/>
    </location>
</feature>
<accession>A0A243WBM9</accession>
<dbReference type="PROSITE" id="PS51257">
    <property type="entry name" value="PROKAR_LIPOPROTEIN"/>
    <property type="match status" value="1"/>
</dbReference>
<sequence>MLFSKLSSLWLALAFTAITFTSCDKDDTTPADSVGGVDIEFDNVVGNSPLALNTGNYTTAAGDQFTVTTFNYYISNIRLTKADGTAYVQPDSYYLVSQADDASKHLSLKDVPVGDYTGITFTIGVDSTRNVSGAQTGALDPSNNMFWTWNSGYIFMKLEGTSPQASRGGLLFHIGGFQHPYNTIRTISPSFNGTTLMVRTDHSPEIHMQADVLKMFASPNQIRFANLSNSMGGATSVQVADNYSKSGMFTVAHIHAN</sequence>
<dbReference type="OrthoDB" id="1422031at2"/>